<accession>A0A9J5YK33</accession>
<name>A0A9J5YK33_SOLCO</name>
<dbReference type="Proteomes" id="UP000824120">
    <property type="component" value="Chromosome 6"/>
</dbReference>
<sequence length="73" mass="8314">MDPLEEIPLMGTLIQMNNSQNYSSDIPESPSLIELLNWNNDDVVTLLDDLSLNNINTWSLTIATSKLRDQEEH</sequence>
<protein>
    <submittedName>
        <fullName evidence="1">Uncharacterized protein</fullName>
    </submittedName>
</protein>
<keyword evidence="2" id="KW-1185">Reference proteome</keyword>
<gene>
    <name evidence="1" type="ORF">H5410_030688</name>
</gene>
<organism evidence="1 2">
    <name type="scientific">Solanum commersonii</name>
    <name type="common">Commerson's wild potato</name>
    <name type="synonym">Commerson's nightshade</name>
    <dbReference type="NCBI Taxonomy" id="4109"/>
    <lineage>
        <taxon>Eukaryota</taxon>
        <taxon>Viridiplantae</taxon>
        <taxon>Streptophyta</taxon>
        <taxon>Embryophyta</taxon>
        <taxon>Tracheophyta</taxon>
        <taxon>Spermatophyta</taxon>
        <taxon>Magnoliopsida</taxon>
        <taxon>eudicotyledons</taxon>
        <taxon>Gunneridae</taxon>
        <taxon>Pentapetalae</taxon>
        <taxon>asterids</taxon>
        <taxon>lamiids</taxon>
        <taxon>Solanales</taxon>
        <taxon>Solanaceae</taxon>
        <taxon>Solanoideae</taxon>
        <taxon>Solaneae</taxon>
        <taxon>Solanum</taxon>
    </lineage>
</organism>
<proteinExistence type="predicted"/>
<evidence type="ECO:0000313" key="1">
    <source>
        <dbReference type="EMBL" id="KAG5599318.1"/>
    </source>
</evidence>
<reference evidence="1 2" key="1">
    <citation type="submission" date="2020-09" db="EMBL/GenBank/DDBJ databases">
        <title>De no assembly of potato wild relative species, Solanum commersonii.</title>
        <authorList>
            <person name="Cho K."/>
        </authorList>
    </citation>
    <scope>NUCLEOTIDE SEQUENCE [LARGE SCALE GENOMIC DNA]</scope>
    <source>
        <strain evidence="1">LZ3.2</strain>
        <tissue evidence="1">Leaf</tissue>
    </source>
</reference>
<comment type="caution">
    <text evidence="1">The sequence shown here is derived from an EMBL/GenBank/DDBJ whole genome shotgun (WGS) entry which is preliminary data.</text>
</comment>
<dbReference type="AlphaFoldDB" id="A0A9J5YK33"/>
<evidence type="ECO:0000313" key="2">
    <source>
        <dbReference type="Proteomes" id="UP000824120"/>
    </source>
</evidence>
<dbReference type="EMBL" id="JACXVP010000006">
    <property type="protein sequence ID" value="KAG5599318.1"/>
    <property type="molecule type" value="Genomic_DNA"/>
</dbReference>